<feature type="non-terminal residue" evidence="1">
    <location>
        <position position="1"/>
    </location>
</feature>
<sequence>AALSAAIGNGRRTEVVVPANLIPKDGEHIAPDMLPLV</sequence>
<evidence type="ECO:0000313" key="1">
    <source>
        <dbReference type="EMBL" id="EGH35868.1"/>
    </source>
</evidence>
<evidence type="ECO:0008006" key="3">
    <source>
        <dbReference type="Google" id="ProtNLM"/>
    </source>
</evidence>
<accession>F3G076</accession>
<dbReference type="AlphaFoldDB" id="F3G076"/>
<gene>
    <name evidence="1" type="ORF">PSYJA_45226</name>
</gene>
<dbReference type="HOGENOM" id="CLU_3337333_0_0_6"/>
<evidence type="ECO:0000313" key="2">
    <source>
        <dbReference type="Proteomes" id="UP000004471"/>
    </source>
</evidence>
<organism evidence="1 2">
    <name type="scientific">Pseudomonas syringae pv. japonica str. M301072</name>
    <dbReference type="NCBI Taxonomy" id="629262"/>
    <lineage>
        <taxon>Bacteria</taxon>
        <taxon>Pseudomonadati</taxon>
        <taxon>Pseudomonadota</taxon>
        <taxon>Gammaproteobacteria</taxon>
        <taxon>Pseudomonadales</taxon>
        <taxon>Pseudomonadaceae</taxon>
        <taxon>Pseudomonas</taxon>
        <taxon>Pseudomonas syringae</taxon>
    </lineage>
</organism>
<reference evidence="1 2" key="1">
    <citation type="journal article" date="2011" name="PLoS Pathog.">
        <title>Dynamic evolution of pathogenicity revealed by sequencing and comparative genomics of 19 Pseudomonas syringae isolates.</title>
        <authorList>
            <person name="Baltrus D.A."/>
            <person name="Nishimura M.T."/>
            <person name="Romanchuk A."/>
            <person name="Chang J.H."/>
            <person name="Mukhtar M.S."/>
            <person name="Cherkis K."/>
            <person name="Roach J."/>
            <person name="Grant S.R."/>
            <person name="Jones C.D."/>
            <person name="Dangl J.L."/>
        </authorList>
    </citation>
    <scope>NUCLEOTIDE SEQUENCE [LARGE SCALE GENOMIC DNA]</scope>
    <source>
        <strain evidence="2">M301072PT</strain>
    </source>
</reference>
<dbReference type="EMBL" id="AEAH01004151">
    <property type="protein sequence ID" value="EGH35868.1"/>
    <property type="molecule type" value="Genomic_DNA"/>
</dbReference>
<proteinExistence type="predicted"/>
<protein>
    <recommendedName>
        <fullName evidence="3">Amino acid adenylation</fullName>
    </recommendedName>
</protein>
<dbReference type="Proteomes" id="UP000004471">
    <property type="component" value="Unassembled WGS sequence"/>
</dbReference>
<comment type="caution">
    <text evidence="1">The sequence shown here is derived from an EMBL/GenBank/DDBJ whole genome shotgun (WGS) entry which is preliminary data.</text>
</comment>
<feature type="non-terminal residue" evidence="1">
    <location>
        <position position="37"/>
    </location>
</feature>
<name>F3G076_PSESX</name>